<dbReference type="InterPro" id="IPR035418">
    <property type="entry name" value="AraC-bd_2"/>
</dbReference>
<dbReference type="SUPFAM" id="SSF46689">
    <property type="entry name" value="Homeodomain-like"/>
    <property type="match status" value="1"/>
</dbReference>
<dbReference type="InterPro" id="IPR018062">
    <property type="entry name" value="HTH_AraC-typ_CS"/>
</dbReference>
<reference evidence="5" key="1">
    <citation type="submission" date="2022-12" db="EMBL/GenBank/DDBJ databases">
        <title>New Phytohabitans aurantiacus sp. RD004123 nov., an actinomycete isolated from soil.</title>
        <authorList>
            <person name="Triningsih D.W."/>
            <person name="Harunari E."/>
            <person name="Igarashi Y."/>
        </authorList>
    </citation>
    <scope>NUCLEOTIDE SEQUENCE</scope>
    <source>
        <strain evidence="5">RD004123</strain>
    </source>
</reference>
<dbReference type="PROSITE" id="PS01124">
    <property type="entry name" value="HTH_ARAC_FAMILY_2"/>
    <property type="match status" value="1"/>
</dbReference>
<organism evidence="5 6">
    <name type="scientific">Phytohabitans aurantiacus</name>
    <dbReference type="NCBI Taxonomy" id="3016789"/>
    <lineage>
        <taxon>Bacteria</taxon>
        <taxon>Bacillati</taxon>
        <taxon>Actinomycetota</taxon>
        <taxon>Actinomycetes</taxon>
        <taxon>Micromonosporales</taxon>
        <taxon>Micromonosporaceae</taxon>
    </lineage>
</organism>
<dbReference type="SMART" id="SM00342">
    <property type="entry name" value="HTH_ARAC"/>
    <property type="match status" value="1"/>
</dbReference>
<dbReference type="EMBL" id="BSDI01000020">
    <property type="protein sequence ID" value="GLH99046.1"/>
    <property type="molecule type" value="Genomic_DNA"/>
</dbReference>
<dbReference type="RefSeq" id="WP_281898408.1">
    <property type="nucleotide sequence ID" value="NZ_BSDI01000020.1"/>
</dbReference>
<evidence type="ECO:0000259" key="4">
    <source>
        <dbReference type="PROSITE" id="PS01124"/>
    </source>
</evidence>
<keyword evidence="6" id="KW-1185">Reference proteome</keyword>
<dbReference type="PANTHER" id="PTHR46796">
    <property type="entry name" value="HTH-TYPE TRANSCRIPTIONAL ACTIVATOR RHAS-RELATED"/>
    <property type="match status" value="1"/>
</dbReference>
<proteinExistence type="predicted"/>
<dbReference type="Pfam" id="PF14525">
    <property type="entry name" value="AraC_binding_2"/>
    <property type="match status" value="1"/>
</dbReference>
<protein>
    <submittedName>
        <fullName evidence="5">AraC family transcriptional regulator</fullName>
    </submittedName>
</protein>
<evidence type="ECO:0000256" key="1">
    <source>
        <dbReference type="ARBA" id="ARBA00023015"/>
    </source>
</evidence>
<comment type="caution">
    <text evidence="5">The sequence shown here is derived from an EMBL/GenBank/DDBJ whole genome shotgun (WGS) entry which is preliminary data.</text>
</comment>
<evidence type="ECO:0000313" key="5">
    <source>
        <dbReference type="EMBL" id="GLH99046.1"/>
    </source>
</evidence>
<dbReference type="PANTHER" id="PTHR46796:SF12">
    <property type="entry name" value="HTH-TYPE DNA-BINDING TRANSCRIPTIONAL ACTIVATOR EUTR"/>
    <property type="match status" value="1"/>
</dbReference>
<keyword evidence="2" id="KW-0238">DNA-binding</keyword>
<evidence type="ECO:0000256" key="3">
    <source>
        <dbReference type="ARBA" id="ARBA00023163"/>
    </source>
</evidence>
<evidence type="ECO:0000313" key="6">
    <source>
        <dbReference type="Proteomes" id="UP001144280"/>
    </source>
</evidence>
<feature type="domain" description="HTH araC/xylS-type" evidence="4">
    <location>
        <begin position="229"/>
        <end position="330"/>
    </location>
</feature>
<accession>A0ABQ5QYN6</accession>
<sequence>MGTNTEGDHFSSFGPVSIRTSDVDETRAICQEFFHPMTLDVPAGGTGFAFDGTVAQLGPLTVGDVGFGTEVSMACEHRQAYHLNVPLFGYLESEHGGQALRAGPGSGSLYQPEGPVRLPRLGAGLRLLAVRIDARALEAELESLLGRAIHGPLRLGPEVDFTTGPGRSLARLLTLVRDEMDNPDGLISQPLVASRLTHSVLTGLLMTANHRYREELCRPAPPSRPPSVQRAVDAIEATPDVPFTVHDLAKVAGVSVRSLQEGFREYVGMPPMAYLRRVRLERVHADMSASDGGSATVASVAHRWGFTHLGRFARAYRAQYGDLPFQTLRRRTG</sequence>
<dbReference type="InterPro" id="IPR009057">
    <property type="entry name" value="Homeodomain-like_sf"/>
</dbReference>
<dbReference type="InterPro" id="IPR018060">
    <property type="entry name" value="HTH_AraC"/>
</dbReference>
<dbReference type="Proteomes" id="UP001144280">
    <property type="component" value="Unassembled WGS sequence"/>
</dbReference>
<dbReference type="InterPro" id="IPR050204">
    <property type="entry name" value="AraC_XylS_family_regulators"/>
</dbReference>
<keyword evidence="3" id="KW-0804">Transcription</keyword>
<evidence type="ECO:0000256" key="2">
    <source>
        <dbReference type="ARBA" id="ARBA00023125"/>
    </source>
</evidence>
<dbReference type="Gene3D" id="1.10.10.60">
    <property type="entry name" value="Homeodomain-like"/>
    <property type="match status" value="1"/>
</dbReference>
<gene>
    <name evidence="5" type="ORF">Pa4123_43210</name>
</gene>
<keyword evidence="1" id="KW-0805">Transcription regulation</keyword>
<dbReference type="PROSITE" id="PS00041">
    <property type="entry name" value="HTH_ARAC_FAMILY_1"/>
    <property type="match status" value="1"/>
</dbReference>
<name>A0ABQ5QYN6_9ACTN</name>
<dbReference type="Pfam" id="PF12833">
    <property type="entry name" value="HTH_18"/>
    <property type="match status" value="1"/>
</dbReference>